<dbReference type="NCBIfam" id="NF009470">
    <property type="entry name" value="PRK12830.1"/>
    <property type="match status" value="1"/>
</dbReference>
<evidence type="ECO:0000256" key="4">
    <source>
        <dbReference type="ARBA" id="ARBA00022618"/>
    </source>
</evidence>
<comment type="caution">
    <text evidence="12">Lacks conserved residue(s) required for the propagation of feature annotation.</text>
</comment>
<feature type="modified residue" description="2-(S-cysteinyl)pyruvic acid O-phosphothioketal" evidence="12">
    <location>
        <position position="125"/>
    </location>
</feature>
<dbReference type="AlphaFoldDB" id="A0A1H3QK55"/>
<dbReference type="GO" id="GO:0051301">
    <property type="term" value="P:cell division"/>
    <property type="evidence" value="ECO:0007669"/>
    <property type="project" value="UniProtKB-KW"/>
</dbReference>
<comment type="pathway">
    <text evidence="2 12">Cell wall biogenesis; peptidoglycan biosynthesis.</text>
</comment>
<evidence type="ECO:0000256" key="2">
    <source>
        <dbReference type="ARBA" id="ARBA00004752"/>
    </source>
</evidence>
<keyword evidence="9 12" id="KW-0961">Cell wall biogenesis/degradation</keyword>
<feature type="active site" description="Proton donor" evidence="12">
    <location>
        <position position="125"/>
    </location>
</feature>
<keyword evidence="7 12" id="KW-0573">Peptidoglycan synthesis</keyword>
<proteinExistence type="inferred from homology"/>
<dbReference type="InterPro" id="IPR050068">
    <property type="entry name" value="MurA_subfamily"/>
</dbReference>
<comment type="catalytic activity">
    <reaction evidence="11 12">
        <text>phosphoenolpyruvate + UDP-N-acetyl-alpha-D-glucosamine = UDP-N-acetyl-3-O-(1-carboxyvinyl)-alpha-D-glucosamine + phosphate</text>
        <dbReference type="Rhea" id="RHEA:18681"/>
        <dbReference type="ChEBI" id="CHEBI:43474"/>
        <dbReference type="ChEBI" id="CHEBI:57705"/>
        <dbReference type="ChEBI" id="CHEBI:58702"/>
        <dbReference type="ChEBI" id="CHEBI:68483"/>
        <dbReference type="EC" id="2.5.1.7"/>
    </reaction>
</comment>
<comment type="similarity">
    <text evidence="10 12">Belongs to the EPSP synthase family. MurA subfamily.</text>
</comment>
<dbReference type="InterPro" id="IPR036968">
    <property type="entry name" value="Enolpyruvate_Tfrase_sf"/>
</dbReference>
<dbReference type="PANTHER" id="PTHR43783">
    <property type="entry name" value="UDP-N-ACETYLGLUCOSAMINE 1-CARBOXYVINYLTRANSFERASE"/>
    <property type="match status" value="1"/>
</dbReference>
<comment type="subcellular location">
    <subcellularLocation>
        <location evidence="1 12">Cytoplasm</location>
    </subcellularLocation>
</comment>
<evidence type="ECO:0000256" key="10">
    <source>
        <dbReference type="ARBA" id="ARBA00038367"/>
    </source>
</evidence>
<dbReference type="EC" id="2.5.1.7" evidence="12"/>
<evidence type="ECO:0000256" key="6">
    <source>
        <dbReference type="ARBA" id="ARBA00022960"/>
    </source>
</evidence>
<dbReference type="GO" id="GO:0008760">
    <property type="term" value="F:UDP-N-acetylglucosamine 1-carboxyvinyltransferase activity"/>
    <property type="evidence" value="ECO:0007669"/>
    <property type="project" value="UniProtKB-UniRule"/>
</dbReference>
<accession>A0A1H3QK55</accession>
<evidence type="ECO:0000256" key="7">
    <source>
        <dbReference type="ARBA" id="ARBA00022984"/>
    </source>
</evidence>
<evidence type="ECO:0000313" key="14">
    <source>
        <dbReference type="EMBL" id="SDZ13079.1"/>
    </source>
</evidence>
<feature type="binding site" evidence="12">
    <location>
        <position position="101"/>
    </location>
    <ligand>
        <name>UDP-N-acetyl-alpha-D-glucosamine</name>
        <dbReference type="ChEBI" id="CHEBI:57705"/>
    </ligand>
</feature>
<dbReference type="OrthoDB" id="9803760at2"/>
<evidence type="ECO:0000256" key="9">
    <source>
        <dbReference type="ARBA" id="ARBA00023316"/>
    </source>
</evidence>
<dbReference type="Proteomes" id="UP000199230">
    <property type="component" value="Unassembled WGS sequence"/>
</dbReference>
<dbReference type="SUPFAM" id="SSF55205">
    <property type="entry name" value="EPT/RTPC-like"/>
    <property type="match status" value="1"/>
</dbReference>
<evidence type="ECO:0000256" key="11">
    <source>
        <dbReference type="ARBA" id="ARBA00047527"/>
    </source>
</evidence>
<evidence type="ECO:0000256" key="12">
    <source>
        <dbReference type="HAMAP-Rule" id="MF_00111"/>
    </source>
</evidence>
<dbReference type="STRING" id="159292.SAMN05192546_109104"/>
<keyword evidence="4 12" id="KW-0132">Cell division</keyword>
<dbReference type="GO" id="GO:0008360">
    <property type="term" value="P:regulation of cell shape"/>
    <property type="evidence" value="ECO:0007669"/>
    <property type="project" value="UniProtKB-KW"/>
</dbReference>
<keyword evidence="3 12" id="KW-0963">Cytoplasm</keyword>
<dbReference type="PANTHER" id="PTHR43783:SF2">
    <property type="entry name" value="UDP-N-ACETYLGLUCOSAMINE 1-CARBOXYVINYLTRANSFERASE 2"/>
    <property type="match status" value="1"/>
</dbReference>
<feature type="binding site" evidence="12">
    <location>
        <begin position="130"/>
        <end position="134"/>
    </location>
    <ligand>
        <name>UDP-N-acetyl-alpha-D-glucosamine</name>
        <dbReference type="ChEBI" id="CHEBI:57705"/>
    </ligand>
</feature>
<keyword evidence="8 12" id="KW-0131">Cell cycle</keyword>
<protein>
    <recommendedName>
        <fullName evidence="12">UDP-N-acetylglucosamine 1-carboxyvinyltransferase</fullName>
        <ecNumber evidence="12">2.5.1.7</ecNumber>
    </recommendedName>
    <alternativeName>
        <fullName evidence="12">Enoylpyruvate transferase</fullName>
    </alternativeName>
    <alternativeName>
        <fullName evidence="12">UDP-N-acetylglucosamine enolpyruvyl transferase</fullName>
        <shortName evidence="12">EPT</shortName>
    </alternativeName>
</protein>
<keyword evidence="15" id="KW-1185">Reference proteome</keyword>
<name>A0A1H3QK55_9FIRM</name>
<keyword evidence="5 12" id="KW-0808">Transferase</keyword>
<evidence type="ECO:0000256" key="5">
    <source>
        <dbReference type="ARBA" id="ARBA00022679"/>
    </source>
</evidence>
<keyword evidence="6 12" id="KW-0133">Cell shape</keyword>
<dbReference type="InterPro" id="IPR013792">
    <property type="entry name" value="RNA3'P_cycl/enolpyr_Trfase_a/b"/>
</dbReference>
<reference evidence="14 15" key="1">
    <citation type="submission" date="2016-10" db="EMBL/GenBank/DDBJ databases">
        <authorList>
            <person name="de Groot N.N."/>
        </authorList>
    </citation>
    <scope>NUCLEOTIDE SEQUENCE [LARGE SCALE GENOMIC DNA]</scope>
    <source>
        <strain evidence="14 15">APO</strain>
    </source>
</reference>
<dbReference type="RefSeq" id="WP_093314929.1">
    <property type="nucleotide sequence ID" value="NZ_FNPV01000009.1"/>
</dbReference>
<keyword evidence="12" id="KW-0670">Pyruvate</keyword>
<feature type="binding site" evidence="12">
    <location>
        <begin position="24"/>
        <end position="25"/>
    </location>
    <ligand>
        <name>phosphoenolpyruvate</name>
        <dbReference type="ChEBI" id="CHEBI:58702"/>
    </ligand>
</feature>
<feature type="domain" description="Enolpyruvate transferase" evidence="13">
    <location>
        <begin position="9"/>
        <end position="416"/>
    </location>
</feature>
<dbReference type="HAMAP" id="MF_00111">
    <property type="entry name" value="MurA"/>
    <property type="match status" value="1"/>
</dbReference>
<comment type="function">
    <text evidence="12">Cell wall formation. Adds enolpyruvyl to UDP-N-acetylglucosamine.</text>
</comment>
<dbReference type="GO" id="GO:0019277">
    <property type="term" value="P:UDP-N-acetylgalactosamine biosynthetic process"/>
    <property type="evidence" value="ECO:0007669"/>
    <property type="project" value="InterPro"/>
</dbReference>
<dbReference type="CDD" id="cd01555">
    <property type="entry name" value="UdpNAET"/>
    <property type="match status" value="1"/>
</dbReference>
<evidence type="ECO:0000256" key="3">
    <source>
        <dbReference type="ARBA" id="ARBA00022490"/>
    </source>
</evidence>
<evidence type="ECO:0000313" key="15">
    <source>
        <dbReference type="Proteomes" id="UP000199230"/>
    </source>
</evidence>
<feature type="binding site" evidence="12">
    <location>
        <position position="337"/>
    </location>
    <ligand>
        <name>UDP-N-acetyl-alpha-D-glucosamine</name>
        <dbReference type="ChEBI" id="CHEBI:57705"/>
    </ligand>
</feature>
<dbReference type="UniPathway" id="UPA00219"/>
<dbReference type="GO" id="GO:0071555">
    <property type="term" value="P:cell wall organization"/>
    <property type="evidence" value="ECO:0007669"/>
    <property type="project" value="UniProtKB-KW"/>
</dbReference>
<evidence type="ECO:0000259" key="13">
    <source>
        <dbReference type="Pfam" id="PF00275"/>
    </source>
</evidence>
<dbReference type="Gene3D" id="3.65.10.10">
    <property type="entry name" value="Enolpyruvate transferase domain"/>
    <property type="match status" value="2"/>
</dbReference>
<dbReference type="NCBIfam" id="TIGR01072">
    <property type="entry name" value="murA"/>
    <property type="match status" value="1"/>
</dbReference>
<sequence>MEKEKLVIQGGVRLKGQVDISGFKNAAVAIIPATVAAGGPCVIDNLPGISDITILTQILEDMGAKVERNGQDPDNGSHSVNIDTTGMTECYADHDMAKNLRASYYLLGAALGRFKRAKVAYPGGCDIGVRPIDQHIKGFEALGAKVAIEHGIISVEAERLIGTEIYLDVVSVGATINIMLAAIRAEGRTVIENAAKEPHIVDVANFLNGMGADVRGAGTDVIKINGVPEVGGCHHTVIPDQIEAGTYMIAAAATGGDVVINKVIPKHLESVIAKLREMGVQITEEDESLCVRVDASKGLKNVSIKTLVYPGFPTDLQQPMSSLLTVAKGIGIVTETIFEGRFKHVEQLKKMGANIKVEGRMAVIEGVDRLMGATVTATDLRAAASLVIAGLMAEGETEVENIFYIDRGYDLFDEKMTRLGAKVHRVKA</sequence>
<feature type="binding site" evidence="12">
    <location>
        <position position="315"/>
    </location>
    <ligand>
        <name>UDP-N-acetyl-alpha-D-glucosamine</name>
        <dbReference type="ChEBI" id="CHEBI:57705"/>
    </ligand>
</feature>
<gene>
    <name evidence="12" type="primary">murA</name>
    <name evidence="14" type="ORF">SAMN05192546_109104</name>
</gene>
<dbReference type="Pfam" id="PF00275">
    <property type="entry name" value="EPSP_synthase"/>
    <property type="match status" value="1"/>
</dbReference>
<dbReference type="InterPro" id="IPR005750">
    <property type="entry name" value="UDP_GlcNAc_COvinyl_MurA"/>
</dbReference>
<dbReference type="GO" id="GO:0009252">
    <property type="term" value="P:peptidoglycan biosynthetic process"/>
    <property type="evidence" value="ECO:0007669"/>
    <property type="project" value="UniProtKB-UniRule"/>
</dbReference>
<dbReference type="GO" id="GO:0005737">
    <property type="term" value="C:cytoplasm"/>
    <property type="evidence" value="ECO:0007669"/>
    <property type="project" value="UniProtKB-SubCell"/>
</dbReference>
<dbReference type="InterPro" id="IPR001986">
    <property type="entry name" value="Enolpyruvate_Tfrase_dom"/>
</dbReference>
<dbReference type="EMBL" id="FNPV01000009">
    <property type="protein sequence ID" value="SDZ13079.1"/>
    <property type="molecule type" value="Genomic_DNA"/>
</dbReference>
<evidence type="ECO:0000256" key="1">
    <source>
        <dbReference type="ARBA" id="ARBA00004496"/>
    </source>
</evidence>
<dbReference type="NCBIfam" id="NF006873">
    <property type="entry name" value="PRK09369.1"/>
    <property type="match status" value="1"/>
</dbReference>
<evidence type="ECO:0000256" key="8">
    <source>
        <dbReference type="ARBA" id="ARBA00023306"/>
    </source>
</evidence>
<organism evidence="14 15">
    <name type="scientific">Tindallia californiensis</name>
    <dbReference type="NCBI Taxonomy" id="159292"/>
    <lineage>
        <taxon>Bacteria</taxon>
        <taxon>Bacillati</taxon>
        <taxon>Bacillota</taxon>
        <taxon>Clostridia</taxon>
        <taxon>Peptostreptococcales</taxon>
        <taxon>Tindalliaceae</taxon>
        <taxon>Tindallia</taxon>
    </lineage>
</organism>